<evidence type="ECO:0000256" key="5">
    <source>
        <dbReference type="ARBA" id="ARBA00013053"/>
    </source>
</evidence>
<dbReference type="InterPro" id="IPR050571">
    <property type="entry name" value="Class-IV_PLP-Dep_Aminotrnsfr"/>
</dbReference>
<dbReference type="GO" id="GO:0004084">
    <property type="term" value="F:branched-chain-amino-acid transaminase activity"/>
    <property type="evidence" value="ECO:0007669"/>
    <property type="project" value="UniProtKB-EC"/>
</dbReference>
<dbReference type="InterPro" id="IPR043131">
    <property type="entry name" value="BCAT-like_N"/>
</dbReference>
<dbReference type="SUPFAM" id="SSF56752">
    <property type="entry name" value="D-aminoacid aminotransferase-like PLP-dependent enzymes"/>
    <property type="match status" value="1"/>
</dbReference>
<sequence length="285" mass="32310">MSLFSIWNGTVVKDEEICISANNRSFKYGDGCFETMKVVEGQILLSDLHFQRLFTSLKLLQFTSSQEFTAPELTSQIIYLLEKNGHQKFARVRLMVYRGSGGLYDVEDRNAYYIIQSWAGDTSSDVYNEKGLKVAVFYDAKKAADFFSAIKSNNYLGYAMAAMWAKDNRCDDAVIMNGSNRVADATIANVFIVDDGVIKTPSLNEGCVDGVMRRYLLNCFQKDSLPYSQTEITQENLLNASEVFLTNANFGIRWVQMVNHTNYKNTLSSYLHQKFIAPLFKNATF</sequence>
<accession>A0A512BD10</accession>
<dbReference type="PANTHER" id="PTHR42743:SF11">
    <property type="entry name" value="AMINODEOXYCHORISMATE LYASE"/>
    <property type="match status" value="1"/>
</dbReference>
<dbReference type="InterPro" id="IPR001544">
    <property type="entry name" value="Aminotrans_IV"/>
</dbReference>
<name>A0A512BD10_9BACT</name>
<evidence type="ECO:0000256" key="3">
    <source>
        <dbReference type="ARBA" id="ARBA00005072"/>
    </source>
</evidence>
<comment type="catalytic activity">
    <reaction evidence="6">
        <text>L-valine + 2-oxoglutarate = 3-methyl-2-oxobutanoate + L-glutamate</text>
        <dbReference type="Rhea" id="RHEA:24813"/>
        <dbReference type="ChEBI" id="CHEBI:11851"/>
        <dbReference type="ChEBI" id="CHEBI:16810"/>
        <dbReference type="ChEBI" id="CHEBI:29985"/>
        <dbReference type="ChEBI" id="CHEBI:57762"/>
        <dbReference type="EC" id="2.6.1.42"/>
    </reaction>
</comment>
<evidence type="ECO:0000313" key="10">
    <source>
        <dbReference type="Proteomes" id="UP000321513"/>
    </source>
</evidence>
<evidence type="ECO:0000256" key="7">
    <source>
        <dbReference type="ARBA" id="ARBA00048798"/>
    </source>
</evidence>
<protein>
    <recommendedName>
        <fullName evidence="5">branched-chain-amino-acid transaminase</fullName>
        <ecNumber evidence="5">2.6.1.42</ecNumber>
    </recommendedName>
</protein>
<comment type="pathway">
    <text evidence="2">Amino-acid biosynthesis; L-valine biosynthesis; L-valine from pyruvate: step 4/4.</text>
</comment>
<proteinExistence type="inferred from homology"/>
<comment type="pathway">
    <text evidence="3">Amino-acid biosynthesis; L-leucine biosynthesis; L-leucine from 3-methyl-2-oxobutanoate: step 4/4.</text>
</comment>
<keyword evidence="9" id="KW-0456">Lyase</keyword>
<dbReference type="PANTHER" id="PTHR42743">
    <property type="entry name" value="AMINO-ACID AMINOTRANSFERASE"/>
    <property type="match status" value="1"/>
</dbReference>
<comment type="catalytic activity">
    <reaction evidence="8">
        <text>L-leucine + 2-oxoglutarate = 4-methyl-2-oxopentanoate + L-glutamate</text>
        <dbReference type="Rhea" id="RHEA:18321"/>
        <dbReference type="ChEBI" id="CHEBI:16810"/>
        <dbReference type="ChEBI" id="CHEBI:17865"/>
        <dbReference type="ChEBI" id="CHEBI:29985"/>
        <dbReference type="ChEBI" id="CHEBI:57427"/>
        <dbReference type="EC" id="2.6.1.42"/>
    </reaction>
</comment>
<dbReference type="InterPro" id="IPR043132">
    <property type="entry name" value="BCAT-like_C"/>
</dbReference>
<evidence type="ECO:0000256" key="1">
    <source>
        <dbReference type="ARBA" id="ARBA00004824"/>
    </source>
</evidence>
<dbReference type="Proteomes" id="UP000321513">
    <property type="component" value="Unassembled WGS sequence"/>
</dbReference>
<dbReference type="OrthoDB" id="9805628at2"/>
<evidence type="ECO:0000256" key="4">
    <source>
        <dbReference type="ARBA" id="ARBA00009320"/>
    </source>
</evidence>
<organism evidence="9 10">
    <name type="scientific">Segetibacter aerophilus</name>
    <dbReference type="NCBI Taxonomy" id="670293"/>
    <lineage>
        <taxon>Bacteria</taxon>
        <taxon>Pseudomonadati</taxon>
        <taxon>Bacteroidota</taxon>
        <taxon>Chitinophagia</taxon>
        <taxon>Chitinophagales</taxon>
        <taxon>Chitinophagaceae</taxon>
        <taxon>Segetibacter</taxon>
    </lineage>
</organism>
<comment type="pathway">
    <text evidence="1">Amino-acid biosynthesis; L-isoleucine biosynthesis; L-isoleucine from 2-oxobutanoate: step 4/4.</text>
</comment>
<dbReference type="GO" id="GO:0016829">
    <property type="term" value="F:lyase activity"/>
    <property type="evidence" value="ECO:0007669"/>
    <property type="project" value="UniProtKB-KW"/>
</dbReference>
<evidence type="ECO:0000256" key="2">
    <source>
        <dbReference type="ARBA" id="ARBA00004931"/>
    </source>
</evidence>
<comment type="caution">
    <text evidence="9">The sequence shown here is derived from an EMBL/GenBank/DDBJ whole genome shotgun (WGS) entry which is preliminary data.</text>
</comment>
<dbReference type="AlphaFoldDB" id="A0A512BD10"/>
<comment type="catalytic activity">
    <reaction evidence="7">
        <text>L-isoleucine + 2-oxoglutarate = (S)-3-methyl-2-oxopentanoate + L-glutamate</text>
        <dbReference type="Rhea" id="RHEA:24801"/>
        <dbReference type="ChEBI" id="CHEBI:16810"/>
        <dbReference type="ChEBI" id="CHEBI:29985"/>
        <dbReference type="ChEBI" id="CHEBI:35146"/>
        <dbReference type="ChEBI" id="CHEBI:58045"/>
        <dbReference type="EC" id="2.6.1.42"/>
    </reaction>
</comment>
<dbReference type="RefSeq" id="WP_147203970.1">
    <property type="nucleotide sequence ID" value="NZ_BJYT01000008.1"/>
</dbReference>
<dbReference type="EMBL" id="BJYT01000008">
    <property type="protein sequence ID" value="GEO09849.1"/>
    <property type="molecule type" value="Genomic_DNA"/>
</dbReference>
<dbReference type="GO" id="GO:0046394">
    <property type="term" value="P:carboxylic acid biosynthetic process"/>
    <property type="evidence" value="ECO:0007669"/>
    <property type="project" value="UniProtKB-ARBA"/>
</dbReference>
<keyword evidence="10" id="KW-1185">Reference proteome</keyword>
<dbReference type="Pfam" id="PF01063">
    <property type="entry name" value="Aminotran_4"/>
    <property type="match status" value="1"/>
</dbReference>
<dbReference type="EC" id="2.6.1.42" evidence="5"/>
<evidence type="ECO:0000256" key="8">
    <source>
        <dbReference type="ARBA" id="ARBA00049229"/>
    </source>
</evidence>
<dbReference type="CDD" id="cd00449">
    <property type="entry name" value="PLPDE_IV"/>
    <property type="match status" value="1"/>
</dbReference>
<dbReference type="Gene3D" id="3.20.10.10">
    <property type="entry name" value="D-amino Acid Aminotransferase, subunit A, domain 2"/>
    <property type="match status" value="1"/>
</dbReference>
<reference evidence="9 10" key="1">
    <citation type="submission" date="2019-07" db="EMBL/GenBank/DDBJ databases">
        <title>Whole genome shotgun sequence of Segetibacter aerophilus NBRC 106135.</title>
        <authorList>
            <person name="Hosoyama A."/>
            <person name="Uohara A."/>
            <person name="Ohji S."/>
            <person name="Ichikawa N."/>
        </authorList>
    </citation>
    <scope>NUCLEOTIDE SEQUENCE [LARGE SCALE GENOMIC DNA]</scope>
    <source>
        <strain evidence="9 10">NBRC 106135</strain>
    </source>
</reference>
<gene>
    <name evidence="9" type="primary">pabC</name>
    <name evidence="9" type="ORF">SAE01_23450</name>
</gene>
<comment type="similarity">
    <text evidence="4">Belongs to the class-IV pyridoxal-phosphate-dependent aminotransferase family.</text>
</comment>
<evidence type="ECO:0000256" key="6">
    <source>
        <dbReference type="ARBA" id="ARBA00048212"/>
    </source>
</evidence>
<evidence type="ECO:0000313" key="9">
    <source>
        <dbReference type="EMBL" id="GEO09849.1"/>
    </source>
</evidence>
<dbReference type="InterPro" id="IPR036038">
    <property type="entry name" value="Aminotransferase-like"/>
</dbReference>
<dbReference type="Gene3D" id="3.30.470.10">
    <property type="match status" value="1"/>
</dbReference>